<dbReference type="Proteomes" id="UP001184230">
    <property type="component" value="Unassembled WGS sequence"/>
</dbReference>
<accession>A0ABU1N9E8</accession>
<keyword evidence="2" id="KW-1185">Reference proteome</keyword>
<name>A0ABU1N9E8_9BURK</name>
<sequence length="212" mass="23139">MELLILAIFLVIAFVFLQAEQKPVNPSSPAASTDAVASPRFKPDNAAEYRAKIAIATSTTDEQHPLRFYKPRPGLEGRNAMDEIYFKGVPATTQSVDLARTLLHGGTLSSDEKIPLLRILARLYDRNNTTGANTDIASELKNFAFDPDKQVAAQAAIHYVGYQPGTDLVLKKALENGALDTNAYFQELAHLIPSSPLEKQKEFSQKSAPPAA</sequence>
<evidence type="ECO:0000313" key="2">
    <source>
        <dbReference type="Proteomes" id="UP001184230"/>
    </source>
</evidence>
<gene>
    <name evidence="1" type="ORF">J2739_000446</name>
</gene>
<dbReference type="RefSeq" id="WP_309898069.1">
    <property type="nucleotide sequence ID" value="NZ_JAVDRF010000001.1"/>
</dbReference>
<comment type="caution">
    <text evidence="1">The sequence shown here is derived from an EMBL/GenBank/DDBJ whole genome shotgun (WGS) entry which is preliminary data.</text>
</comment>
<proteinExistence type="predicted"/>
<protein>
    <submittedName>
        <fullName evidence="1">Uncharacterized protein</fullName>
    </submittedName>
</protein>
<reference evidence="1 2" key="1">
    <citation type="submission" date="2023-07" db="EMBL/GenBank/DDBJ databases">
        <title>Sorghum-associated microbial communities from plants grown in Nebraska, USA.</title>
        <authorList>
            <person name="Schachtman D."/>
        </authorList>
    </citation>
    <scope>NUCLEOTIDE SEQUENCE [LARGE SCALE GENOMIC DNA]</scope>
    <source>
        <strain evidence="1 2">DS1781</strain>
    </source>
</reference>
<dbReference type="EMBL" id="JAVDRF010000001">
    <property type="protein sequence ID" value="MDR6534686.1"/>
    <property type="molecule type" value="Genomic_DNA"/>
</dbReference>
<evidence type="ECO:0000313" key="1">
    <source>
        <dbReference type="EMBL" id="MDR6534686.1"/>
    </source>
</evidence>
<organism evidence="1 2">
    <name type="scientific">Variovorax soli</name>
    <dbReference type="NCBI Taxonomy" id="376815"/>
    <lineage>
        <taxon>Bacteria</taxon>
        <taxon>Pseudomonadati</taxon>
        <taxon>Pseudomonadota</taxon>
        <taxon>Betaproteobacteria</taxon>
        <taxon>Burkholderiales</taxon>
        <taxon>Comamonadaceae</taxon>
        <taxon>Variovorax</taxon>
    </lineage>
</organism>